<protein>
    <submittedName>
        <fullName evidence="4">DnaJ domain-containing protein</fullName>
    </submittedName>
</protein>
<organism evidence="4 5">
    <name type="scientific">Teretinema zuelzerae</name>
    <dbReference type="NCBI Taxonomy" id="156"/>
    <lineage>
        <taxon>Bacteria</taxon>
        <taxon>Pseudomonadati</taxon>
        <taxon>Spirochaetota</taxon>
        <taxon>Spirochaetia</taxon>
        <taxon>Spirochaetales</taxon>
        <taxon>Treponemataceae</taxon>
        <taxon>Teretinema</taxon>
    </lineage>
</organism>
<feature type="transmembrane region" description="Helical" evidence="2">
    <location>
        <begin position="129"/>
        <end position="162"/>
    </location>
</feature>
<name>A0AAE3EFV5_9SPIR</name>
<dbReference type="InterPro" id="IPR018253">
    <property type="entry name" value="DnaJ_domain_CS"/>
</dbReference>
<keyword evidence="2" id="KW-0812">Transmembrane</keyword>
<gene>
    <name evidence="4" type="ORF">K7J14_04065</name>
</gene>
<dbReference type="PROSITE" id="PS50076">
    <property type="entry name" value="DNAJ_2"/>
    <property type="match status" value="1"/>
</dbReference>
<feature type="domain" description="J" evidence="3">
    <location>
        <begin position="3"/>
        <end position="68"/>
    </location>
</feature>
<keyword evidence="1" id="KW-0143">Chaperone</keyword>
<dbReference type="GO" id="GO:0051787">
    <property type="term" value="F:misfolded protein binding"/>
    <property type="evidence" value="ECO:0007669"/>
    <property type="project" value="TreeGrafter"/>
</dbReference>
<dbReference type="Gene3D" id="1.10.287.110">
    <property type="entry name" value="DnaJ domain"/>
    <property type="match status" value="1"/>
</dbReference>
<proteinExistence type="predicted"/>
<dbReference type="RefSeq" id="WP_230753425.1">
    <property type="nucleotide sequence ID" value="NZ_JAINWA010000001.1"/>
</dbReference>
<evidence type="ECO:0000313" key="5">
    <source>
        <dbReference type="Proteomes" id="UP001198163"/>
    </source>
</evidence>
<evidence type="ECO:0000256" key="1">
    <source>
        <dbReference type="ARBA" id="ARBA00023186"/>
    </source>
</evidence>
<dbReference type="GO" id="GO:0036503">
    <property type="term" value="P:ERAD pathway"/>
    <property type="evidence" value="ECO:0007669"/>
    <property type="project" value="TreeGrafter"/>
</dbReference>
<evidence type="ECO:0000256" key="2">
    <source>
        <dbReference type="SAM" id="Phobius"/>
    </source>
</evidence>
<dbReference type="InterPro" id="IPR051948">
    <property type="entry name" value="Hsp70_co-chaperone_J-domain"/>
</dbReference>
<reference evidence="4" key="1">
    <citation type="submission" date="2021-08" db="EMBL/GenBank/DDBJ databases">
        <title>Comparative analyses of Brucepasteria parasyntrophica and Teretinema zuelzerae.</title>
        <authorList>
            <person name="Song Y."/>
            <person name="Brune A."/>
        </authorList>
    </citation>
    <scope>NUCLEOTIDE SEQUENCE</scope>
    <source>
        <strain evidence="4">DSM 1903</strain>
    </source>
</reference>
<dbReference type="Pfam" id="PF00226">
    <property type="entry name" value="DnaJ"/>
    <property type="match status" value="1"/>
</dbReference>
<evidence type="ECO:0000259" key="3">
    <source>
        <dbReference type="PROSITE" id="PS50076"/>
    </source>
</evidence>
<dbReference type="GO" id="GO:0051087">
    <property type="term" value="F:protein-folding chaperone binding"/>
    <property type="evidence" value="ECO:0007669"/>
    <property type="project" value="TreeGrafter"/>
</dbReference>
<accession>A0AAE3EFV5</accession>
<dbReference type="SMART" id="SM00271">
    <property type="entry name" value="DnaJ"/>
    <property type="match status" value="1"/>
</dbReference>
<dbReference type="InterPro" id="IPR001623">
    <property type="entry name" value="DnaJ_domain"/>
</dbReference>
<keyword evidence="2" id="KW-0472">Membrane</keyword>
<keyword evidence="2" id="KW-1133">Transmembrane helix</keyword>
<dbReference type="EMBL" id="JAINWA010000001">
    <property type="protein sequence ID" value="MCD1653874.1"/>
    <property type="molecule type" value="Genomic_DNA"/>
</dbReference>
<dbReference type="AlphaFoldDB" id="A0AAE3EFV5"/>
<dbReference type="InterPro" id="IPR036869">
    <property type="entry name" value="J_dom_sf"/>
</dbReference>
<dbReference type="PANTHER" id="PTHR44360">
    <property type="entry name" value="DNAJ HOMOLOG SUBFAMILY B MEMBER 9"/>
    <property type="match status" value="1"/>
</dbReference>
<dbReference type="SUPFAM" id="SSF46565">
    <property type="entry name" value="Chaperone J-domain"/>
    <property type="match status" value="1"/>
</dbReference>
<dbReference type="CDD" id="cd06257">
    <property type="entry name" value="DnaJ"/>
    <property type="match status" value="1"/>
</dbReference>
<comment type="caution">
    <text evidence="4">The sequence shown here is derived from an EMBL/GenBank/DDBJ whole genome shotgun (WGS) entry which is preliminary data.</text>
</comment>
<dbReference type="Proteomes" id="UP001198163">
    <property type="component" value="Unassembled WGS sequence"/>
</dbReference>
<dbReference type="PANTHER" id="PTHR44360:SF1">
    <property type="entry name" value="DNAJ HOMOLOG SUBFAMILY B MEMBER 9"/>
    <property type="match status" value="1"/>
</dbReference>
<dbReference type="PROSITE" id="PS00636">
    <property type="entry name" value="DNAJ_1"/>
    <property type="match status" value="1"/>
</dbReference>
<keyword evidence="5" id="KW-1185">Reference proteome</keyword>
<evidence type="ECO:0000313" key="4">
    <source>
        <dbReference type="EMBL" id="MCD1653874.1"/>
    </source>
</evidence>
<sequence>MPDYYEILGVSREAGPDQIKKAFREMALKYHPDRNAGNPSAEDQFKKINEAYSVLGDPEKKNMYDMGAYSNGSSGFDAGSASYGRNGGDPWEEFFGSQAGEAWRQSSWTWTNRQNYTAPERTRKDAFEMLFRSVVTLLMGVVLFRFSFFFGIFGVVLCIAAIGRGFMNSLRAIHLLFSLRE</sequence>
<dbReference type="PRINTS" id="PR00625">
    <property type="entry name" value="JDOMAIN"/>
</dbReference>